<dbReference type="Proteomes" id="UP000295710">
    <property type="component" value="Unassembled WGS sequence"/>
</dbReference>
<gene>
    <name evidence="6" type="ORF">E1963_04995</name>
</gene>
<dbReference type="GO" id="GO:0003723">
    <property type="term" value="F:RNA binding"/>
    <property type="evidence" value="ECO:0007669"/>
    <property type="project" value="UniProtKB-KW"/>
</dbReference>
<reference evidence="6 7" key="1">
    <citation type="journal article" date="2016" name="Nat. Microbiol.">
        <title>The Mouse Intestinal Bacterial Collection (miBC) provides host-specific insight into cultured diversity and functional potential of the gut microbiota.</title>
        <authorList>
            <person name="Lagkouvardos I."/>
            <person name="Pukall R."/>
            <person name="Abt B."/>
            <person name="Foesel B.U."/>
            <person name="Meier-Kolthoff J.P."/>
            <person name="Kumar N."/>
            <person name="Bresciani A."/>
            <person name="Martinez I."/>
            <person name="Just S."/>
            <person name="Ziegler C."/>
            <person name="Brugiroux S."/>
            <person name="Garzetti D."/>
            <person name="Wenning M."/>
            <person name="Bui T.P."/>
            <person name="Wang J."/>
            <person name="Hugenholtz F."/>
            <person name="Plugge C.M."/>
            <person name="Peterson D.A."/>
            <person name="Hornef M.W."/>
            <person name="Baines J.F."/>
            <person name="Smidt H."/>
            <person name="Walter J."/>
            <person name="Kristiansen K."/>
            <person name="Nielsen H.B."/>
            <person name="Haller D."/>
            <person name="Overmann J."/>
            <person name="Stecher B."/>
            <person name="Clavel T."/>
        </authorList>
    </citation>
    <scope>NUCLEOTIDE SEQUENCE [LARGE SCALE GENOMIC DNA]</scope>
    <source>
        <strain evidence="6 7">DSM 28560</strain>
    </source>
</reference>
<comment type="similarity">
    <text evidence="1 4">Belongs to the pseudouridine synthase RsuA family.</text>
</comment>
<dbReference type="InterPro" id="IPR036986">
    <property type="entry name" value="S4_RNA-bd_sf"/>
</dbReference>
<keyword evidence="3" id="KW-0694">RNA-binding</keyword>
<dbReference type="InterPro" id="IPR018496">
    <property type="entry name" value="PsdUridine_synth_RsuA/RluB_CS"/>
</dbReference>
<evidence type="ECO:0000313" key="6">
    <source>
        <dbReference type="EMBL" id="TDA22746.1"/>
    </source>
</evidence>
<evidence type="ECO:0000256" key="3">
    <source>
        <dbReference type="PROSITE-ProRule" id="PRU00182"/>
    </source>
</evidence>
<comment type="caution">
    <text evidence="6">The sequence shown here is derived from an EMBL/GenBank/DDBJ whole genome shotgun (WGS) entry which is preliminary data.</text>
</comment>
<dbReference type="InterPro" id="IPR006145">
    <property type="entry name" value="PsdUridine_synth_RsuA/RluA"/>
</dbReference>
<dbReference type="InterPro" id="IPR050343">
    <property type="entry name" value="RsuA_PseudoU_synthase"/>
</dbReference>
<dbReference type="EMBL" id="SMMX01000003">
    <property type="protein sequence ID" value="TDA22746.1"/>
    <property type="molecule type" value="Genomic_DNA"/>
</dbReference>
<evidence type="ECO:0000256" key="4">
    <source>
        <dbReference type="RuleBase" id="RU003887"/>
    </source>
</evidence>
<dbReference type="InterPro" id="IPR002942">
    <property type="entry name" value="S4_RNA-bd"/>
</dbReference>
<dbReference type="Gene3D" id="3.30.70.580">
    <property type="entry name" value="Pseudouridine synthase I, catalytic domain, N-terminal subdomain"/>
    <property type="match status" value="1"/>
</dbReference>
<dbReference type="CDD" id="cd00165">
    <property type="entry name" value="S4"/>
    <property type="match status" value="1"/>
</dbReference>
<dbReference type="NCBIfam" id="TIGR00093">
    <property type="entry name" value="pseudouridine synthase"/>
    <property type="match status" value="1"/>
</dbReference>
<keyword evidence="2 4" id="KW-0413">Isomerase</keyword>
<dbReference type="InterPro" id="IPR042092">
    <property type="entry name" value="PsdUridine_s_RsuA/RluB/E/F_cat"/>
</dbReference>
<dbReference type="PANTHER" id="PTHR47683:SF2">
    <property type="entry name" value="RNA-BINDING S4 DOMAIN-CONTAINING PROTEIN"/>
    <property type="match status" value="1"/>
</dbReference>
<sequence>MMRLNKFISEAGVCSRREADRLIEAGRVTVDGKKAVAGMQVDSSHEVRVGKKPIRRKDEKIVLAVHKPAGIVCTEDKRVKNNIIRFLKYPERVTYAGRLDKDSEGLLIMTNDGGLINGMMRSRFGHEKEYKVWVDRPVTEEFIGQMSSGVRITDREKGIDETTRPCRAQKCGTYVFTVILTQGLNRQIRRMCDALGYKVKRLVRIRIMNIELGNLKPGAYRKLTEQELKELYEQTEKGKNAGTGRTAE</sequence>
<keyword evidence="7" id="KW-1185">Reference proteome</keyword>
<evidence type="ECO:0000259" key="5">
    <source>
        <dbReference type="SMART" id="SM00363"/>
    </source>
</evidence>
<organism evidence="6 7">
    <name type="scientific">Extibacter muris</name>
    <dbReference type="NCBI Taxonomy" id="1796622"/>
    <lineage>
        <taxon>Bacteria</taxon>
        <taxon>Bacillati</taxon>
        <taxon>Bacillota</taxon>
        <taxon>Clostridia</taxon>
        <taxon>Lachnospirales</taxon>
        <taxon>Lachnospiraceae</taxon>
        <taxon>Extibacter</taxon>
    </lineage>
</organism>
<dbReference type="FunFam" id="3.10.290.10:FF:000003">
    <property type="entry name" value="Pseudouridine synthase"/>
    <property type="match status" value="1"/>
</dbReference>
<proteinExistence type="inferred from homology"/>
<dbReference type="PANTHER" id="PTHR47683">
    <property type="entry name" value="PSEUDOURIDINE SYNTHASE FAMILY PROTEIN-RELATED"/>
    <property type="match status" value="1"/>
</dbReference>
<evidence type="ECO:0000313" key="7">
    <source>
        <dbReference type="Proteomes" id="UP000295710"/>
    </source>
</evidence>
<dbReference type="SMART" id="SM00363">
    <property type="entry name" value="S4"/>
    <property type="match status" value="1"/>
</dbReference>
<dbReference type="GO" id="GO:0120159">
    <property type="term" value="F:rRNA pseudouridine synthase activity"/>
    <property type="evidence" value="ECO:0007669"/>
    <property type="project" value="UniProtKB-ARBA"/>
</dbReference>
<dbReference type="SUPFAM" id="SSF55120">
    <property type="entry name" value="Pseudouridine synthase"/>
    <property type="match status" value="1"/>
</dbReference>
<dbReference type="Pfam" id="PF00849">
    <property type="entry name" value="PseudoU_synth_2"/>
    <property type="match status" value="1"/>
</dbReference>
<dbReference type="Gene3D" id="3.10.290.10">
    <property type="entry name" value="RNA-binding S4 domain"/>
    <property type="match status" value="1"/>
</dbReference>
<name>A0A4R4FIT2_9FIRM</name>
<dbReference type="Gene3D" id="3.30.70.1560">
    <property type="entry name" value="Alpha-L RNA-binding motif"/>
    <property type="match status" value="1"/>
</dbReference>
<dbReference type="AlphaFoldDB" id="A0A4R4FIT2"/>
<dbReference type="InterPro" id="IPR020103">
    <property type="entry name" value="PsdUridine_synth_cat_dom_sf"/>
</dbReference>
<dbReference type="EC" id="5.4.99.-" evidence="4"/>
<evidence type="ECO:0000256" key="2">
    <source>
        <dbReference type="ARBA" id="ARBA00023235"/>
    </source>
</evidence>
<accession>A0A4R4FIT2</accession>
<dbReference type="FunFam" id="3.30.70.1560:FF:000002">
    <property type="entry name" value="Pseudouridine synthase"/>
    <property type="match status" value="1"/>
</dbReference>
<evidence type="ECO:0000256" key="1">
    <source>
        <dbReference type="ARBA" id="ARBA00008348"/>
    </source>
</evidence>
<dbReference type="PROSITE" id="PS01149">
    <property type="entry name" value="PSI_RSU"/>
    <property type="match status" value="1"/>
</dbReference>
<dbReference type="InterPro" id="IPR000748">
    <property type="entry name" value="PsdUridine_synth_RsuA/RluB/E/F"/>
</dbReference>
<dbReference type="Pfam" id="PF01479">
    <property type="entry name" value="S4"/>
    <property type="match status" value="1"/>
</dbReference>
<feature type="domain" description="RNA-binding S4" evidence="5">
    <location>
        <begin position="2"/>
        <end position="62"/>
    </location>
</feature>
<dbReference type="PROSITE" id="PS50889">
    <property type="entry name" value="S4"/>
    <property type="match status" value="1"/>
</dbReference>
<dbReference type="SUPFAM" id="SSF55174">
    <property type="entry name" value="Alpha-L RNA-binding motif"/>
    <property type="match status" value="1"/>
</dbReference>
<protein>
    <recommendedName>
        <fullName evidence="4">Pseudouridine synthase</fullName>
        <ecNumber evidence="4">5.4.99.-</ecNumber>
    </recommendedName>
</protein>
<dbReference type="InterPro" id="IPR020094">
    <property type="entry name" value="TruA/RsuA/RluB/E/F_N"/>
</dbReference>
<dbReference type="GO" id="GO:0000455">
    <property type="term" value="P:enzyme-directed rRNA pseudouridine synthesis"/>
    <property type="evidence" value="ECO:0007669"/>
    <property type="project" value="UniProtKB-ARBA"/>
</dbReference>